<accession>A0ABY8QSS8</accession>
<dbReference type="PANTHER" id="PTHR33744:SF1">
    <property type="entry name" value="DNA-BINDING TRANSCRIPTIONAL ACTIVATOR ADER"/>
    <property type="match status" value="1"/>
</dbReference>
<name>A0ABY8QSS8_9MICO</name>
<evidence type="ECO:0000313" key="5">
    <source>
        <dbReference type="EMBL" id="WGW12038.1"/>
    </source>
</evidence>
<dbReference type="Pfam" id="PF17853">
    <property type="entry name" value="GGDEF_2"/>
    <property type="match status" value="1"/>
</dbReference>
<dbReference type="InterPro" id="IPR051448">
    <property type="entry name" value="CdaR-like_regulators"/>
</dbReference>
<evidence type="ECO:0000256" key="1">
    <source>
        <dbReference type="ARBA" id="ARBA00006754"/>
    </source>
</evidence>
<feature type="domain" description="CdaR GGDEF-like" evidence="4">
    <location>
        <begin position="282"/>
        <end position="393"/>
    </location>
</feature>
<dbReference type="Gene3D" id="1.10.10.2840">
    <property type="entry name" value="PucR C-terminal helix-turn-helix domain"/>
    <property type="match status" value="1"/>
</dbReference>
<sequence length="518" mass="55488">MPLTVADVLDVPAVRRGKPKVVAGAESLNRQVTWVHVLELPDTGYLLQGGELVLSTGIALPDNAAALRAFIRGIVDAGVAGLVIELGKRYRDELPAALVTEAERSGLPLIALANEIRFVAVTRIVHEQVLGSQVERLKASEEVHRAFHELTVRGATQSEVISEAARLSAAPVVLEDLNHRVLGFAGLTEADADDILGRWQQISRRSQERGWITSAVGARGHIWGRLVMVDSVDQPSQAMLLERAASTLALGRLLDGSTLAPELSTHRNIIAGLMDYSLSAREVSLRAKAFGVGLEGRQMTGIALVARTPETAAGSPDADLLAELDRQQISGLIGRLGRVPVMLLPAKSPERAEQLLSALASALPAWMLCAGECVAEVRSARESLATALHVADVVGASGEAATPWLRAARREEQWIWRVEDLHVRGLLHELRDDVRLQAFAERELAALHLADAAGANLIEVLSVFLGSGGSKVDAAKRLHLSRPALYAKLGRIERLLGVSLDDAETRTSLHLAVLALGG</sequence>
<evidence type="ECO:0000259" key="3">
    <source>
        <dbReference type="Pfam" id="PF13556"/>
    </source>
</evidence>
<proteinExistence type="inferred from homology"/>
<dbReference type="Pfam" id="PF07905">
    <property type="entry name" value="PucR"/>
    <property type="match status" value="1"/>
</dbReference>
<dbReference type="RefSeq" id="WP_349638834.1">
    <property type="nucleotide sequence ID" value="NZ_CP090958.1"/>
</dbReference>
<keyword evidence="6" id="KW-1185">Reference proteome</keyword>
<dbReference type="PANTHER" id="PTHR33744">
    <property type="entry name" value="CARBOHYDRATE DIACID REGULATOR"/>
    <property type="match status" value="1"/>
</dbReference>
<dbReference type="Pfam" id="PF13556">
    <property type="entry name" value="HTH_30"/>
    <property type="match status" value="1"/>
</dbReference>
<reference evidence="5 6" key="1">
    <citation type="submission" date="2023-05" db="EMBL/GenBank/DDBJ databases">
        <title>Lithophilousrod everest ZFBP1038 complete genpme.</title>
        <authorList>
            <person name="Tian M."/>
        </authorList>
    </citation>
    <scope>NUCLEOTIDE SEQUENCE [LARGE SCALE GENOMIC DNA]</scope>
    <source>
        <strain evidence="5 6">ZFBP1038</strain>
    </source>
</reference>
<dbReference type="InterPro" id="IPR025736">
    <property type="entry name" value="PucR_C-HTH_dom"/>
</dbReference>
<gene>
    <name evidence="5" type="ORF">LWF01_18450</name>
</gene>
<dbReference type="InterPro" id="IPR042070">
    <property type="entry name" value="PucR_C-HTH_sf"/>
</dbReference>
<dbReference type="Proteomes" id="UP001209083">
    <property type="component" value="Chromosome"/>
</dbReference>
<dbReference type="InterPro" id="IPR041522">
    <property type="entry name" value="CdaR_GGDEF"/>
</dbReference>
<feature type="domain" description="Purine catabolism PurC-like" evidence="2">
    <location>
        <begin position="7"/>
        <end position="129"/>
    </location>
</feature>
<evidence type="ECO:0000259" key="4">
    <source>
        <dbReference type="Pfam" id="PF17853"/>
    </source>
</evidence>
<organism evidence="5 6">
    <name type="scientific">Saxibacter everestensis</name>
    <dbReference type="NCBI Taxonomy" id="2909229"/>
    <lineage>
        <taxon>Bacteria</taxon>
        <taxon>Bacillati</taxon>
        <taxon>Actinomycetota</taxon>
        <taxon>Actinomycetes</taxon>
        <taxon>Micrococcales</taxon>
        <taxon>Brevibacteriaceae</taxon>
        <taxon>Saxibacter</taxon>
    </lineage>
</organism>
<evidence type="ECO:0000313" key="6">
    <source>
        <dbReference type="Proteomes" id="UP001209083"/>
    </source>
</evidence>
<evidence type="ECO:0000259" key="2">
    <source>
        <dbReference type="Pfam" id="PF07905"/>
    </source>
</evidence>
<feature type="domain" description="PucR C-terminal helix-turn-helix" evidence="3">
    <location>
        <begin position="457"/>
        <end position="515"/>
    </location>
</feature>
<dbReference type="InterPro" id="IPR012914">
    <property type="entry name" value="PucR_dom"/>
</dbReference>
<dbReference type="EMBL" id="CP090958">
    <property type="protein sequence ID" value="WGW12038.1"/>
    <property type="molecule type" value="Genomic_DNA"/>
</dbReference>
<protein>
    <submittedName>
        <fullName evidence="5">PucR family transcriptional regulator ligand-binding domain-containing protein</fullName>
    </submittedName>
</protein>
<comment type="similarity">
    <text evidence="1">Belongs to the CdaR family.</text>
</comment>